<dbReference type="GO" id="GO:0005886">
    <property type="term" value="C:plasma membrane"/>
    <property type="evidence" value="ECO:0007669"/>
    <property type="project" value="TreeGrafter"/>
</dbReference>
<evidence type="ECO:0000313" key="8">
    <source>
        <dbReference type="Proteomes" id="UP000179013"/>
    </source>
</evidence>
<reference evidence="7 8" key="1">
    <citation type="journal article" date="2016" name="Nat. Commun.">
        <title>Thousands of microbial genomes shed light on interconnected biogeochemical processes in an aquifer system.</title>
        <authorList>
            <person name="Anantharaman K."/>
            <person name="Brown C.T."/>
            <person name="Hug L.A."/>
            <person name="Sharon I."/>
            <person name="Castelle C.J."/>
            <person name="Probst A.J."/>
            <person name="Thomas B.C."/>
            <person name="Singh A."/>
            <person name="Wilkins M.J."/>
            <person name="Karaoz U."/>
            <person name="Brodie E.L."/>
            <person name="Williams K.H."/>
            <person name="Hubbard S.S."/>
            <person name="Banfield J.F."/>
        </authorList>
    </citation>
    <scope>NUCLEOTIDE SEQUENCE [LARGE SCALE GENOMIC DNA]</scope>
</reference>
<proteinExistence type="predicted"/>
<dbReference type="EMBL" id="MGFU01000002">
    <property type="protein sequence ID" value="OGM14777.1"/>
    <property type="molecule type" value="Genomic_DNA"/>
</dbReference>
<name>A0A1F7XIE1_9BACT</name>
<keyword evidence="4 6" id="KW-1133">Transmembrane helix</keyword>
<comment type="caution">
    <text evidence="7">The sequence shown here is derived from an EMBL/GenBank/DDBJ whole genome shotgun (WGS) entry which is preliminary data.</text>
</comment>
<organism evidence="7 8">
    <name type="scientific">Candidatus Woesebacteria bacterium RBG_16_39_8b</name>
    <dbReference type="NCBI Taxonomy" id="1802482"/>
    <lineage>
        <taxon>Bacteria</taxon>
        <taxon>Candidatus Woeseibacteriota</taxon>
    </lineage>
</organism>
<feature type="transmembrane region" description="Helical" evidence="6">
    <location>
        <begin position="174"/>
        <end position="194"/>
    </location>
</feature>
<dbReference type="PANTHER" id="PTHR30474">
    <property type="entry name" value="CELL CYCLE PROTEIN"/>
    <property type="match status" value="1"/>
</dbReference>
<feature type="transmembrane region" description="Helical" evidence="6">
    <location>
        <begin position="54"/>
        <end position="73"/>
    </location>
</feature>
<accession>A0A1F7XIE1</accession>
<dbReference type="GO" id="GO:0008360">
    <property type="term" value="P:regulation of cell shape"/>
    <property type="evidence" value="ECO:0007669"/>
    <property type="project" value="UniProtKB-KW"/>
</dbReference>
<feature type="transmembrane region" description="Helical" evidence="6">
    <location>
        <begin position="14"/>
        <end position="47"/>
    </location>
</feature>
<sequence length="235" mass="25254">MTKKELNLKRALNLVFLILIPIILILIQPSLGVSVLTFLGICGVLLASPISKRYFFAGLALIILLIPISWLVLAPYQKERIVAFINPYTDPLGAGYNSIQSMISVGSGRFIGRGLGEGVQTQLAFLPEKHTDFIFAAAAEELGFVGAIFLLLGLFIIFYRLIKVIENPVNPTARAFVSGLFLALFLEAVIHIGMNMGLLPITGVPLPLVSAGGSSYLATMVGLAISINARKKVGT</sequence>
<dbReference type="AlphaFoldDB" id="A0A1F7XIE1"/>
<dbReference type="GO" id="GO:0032153">
    <property type="term" value="C:cell division site"/>
    <property type="evidence" value="ECO:0007669"/>
    <property type="project" value="TreeGrafter"/>
</dbReference>
<evidence type="ECO:0000256" key="3">
    <source>
        <dbReference type="ARBA" id="ARBA00022960"/>
    </source>
</evidence>
<comment type="subcellular location">
    <subcellularLocation>
        <location evidence="1">Membrane</location>
        <topology evidence="1">Multi-pass membrane protein</topology>
    </subcellularLocation>
</comment>
<dbReference type="InterPro" id="IPR001182">
    <property type="entry name" value="FtsW/RodA"/>
</dbReference>
<dbReference type="Pfam" id="PF01098">
    <property type="entry name" value="FTSW_RODA_SPOVE"/>
    <property type="match status" value="1"/>
</dbReference>
<evidence type="ECO:0000256" key="6">
    <source>
        <dbReference type="SAM" id="Phobius"/>
    </source>
</evidence>
<dbReference type="Proteomes" id="UP000179013">
    <property type="component" value="Unassembled WGS sequence"/>
</dbReference>
<dbReference type="GO" id="GO:0015648">
    <property type="term" value="F:lipid-linked peptidoglycan transporter activity"/>
    <property type="evidence" value="ECO:0007669"/>
    <property type="project" value="TreeGrafter"/>
</dbReference>
<evidence type="ECO:0000313" key="7">
    <source>
        <dbReference type="EMBL" id="OGM14777.1"/>
    </source>
</evidence>
<evidence type="ECO:0000256" key="2">
    <source>
        <dbReference type="ARBA" id="ARBA00022692"/>
    </source>
</evidence>
<gene>
    <name evidence="7" type="ORF">A2V80_01165</name>
</gene>
<evidence type="ECO:0008006" key="9">
    <source>
        <dbReference type="Google" id="ProtNLM"/>
    </source>
</evidence>
<feature type="transmembrane region" description="Helical" evidence="6">
    <location>
        <begin position="142"/>
        <end position="162"/>
    </location>
</feature>
<dbReference type="GO" id="GO:0051301">
    <property type="term" value="P:cell division"/>
    <property type="evidence" value="ECO:0007669"/>
    <property type="project" value="InterPro"/>
</dbReference>
<feature type="transmembrane region" description="Helical" evidence="6">
    <location>
        <begin position="206"/>
        <end position="227"/>
    </location>
</feature>
<evidence type="ECO:0000256" key="1">
    <source>
        <dbReference type="ARBA" id="ARBA00004141"/>
    </source>
</evidence>
<evidence type="ECO:0000256" key="4">
    <source>
        <dbReference type="ARBA" id="ARBA00022989"/>
    </source>
</evidence>
<evidence type="ECO:0000256" key="5">
    <source>
        <dbReference type="ARBA" id="ARBA00023136"/>
    </source>
</evidence>
<keyword evidence="5 6" id="KW-0472">Membrane</keyword>
<keyword evidence="2 6" id="KW-0812">Transmembrane</keyword>
<protein>
    <recommendedName>
        <fullName evidence="9">Rod shape-determining protein RodA</fullName>
    </recommendedName>
</protein>
<keyword evidence="3" id="KW-0133">Cell shape</keyword>